<reference evidence="2 3" key="2">
    <citation type="submission" date="2016-03" db="EMBL/GenBank/DDBJ databases">
        <title>New uncultured bacterium of the family Gallionellaceae from acid mine drainage: description and reconstruction of genome based on metagenomic analysis of microbial community.</title>
        <authorList>
            <person name="Kadnikov V."/>
            <person name="Ivasenko D."/>
            <person name="Beletsky A."/>
            <person name="Mardanov A."/>
            <person name="Danilova E."/>
            <person name="Pimenov N."/>
            <person name="Karnachuk O."/>
            <person name="Ravin N."/>
        </authorList>
    </citation>
    <scope>NUCLEOTIDE SEQUENCE [LARGE SCALE GENOMIC DNA]</scope>
    <source>
        <strain evidence="2">ShG14-8</strain>
    </source>
</reference>
<evidence type="ECO:0000313" key="2">
    <source>
        <dbReference type="EMBL" id="KXS31880.1"/>
    </source>
</evidence>
<evidence type="ECO:0000313" key="3">
    <source>
        <dbReference type="Proteomes" id="UP000070578"/>
    </source>
</evidence>
<organism evidence="2 3">
    <name type="scientific">Candidatus Gallionella acididurans</name>
    <dbReference type="NCBI Taxonomy" id="1796491"/>
    <lineage>
        <taxon>Bacteria</taxon>
        <taxon>Pseudomonadati</taxon>
        <taxon>Pseudomonadota</taxon>
        <taxon>Betaproteobacteria</taxon>
        <taxon>Nitrosomonadales</taxon>
        <taxon>Gallionellaceae</taxon>
        <taxon>Gallionella</taxon>
    </lineage>
</organism>
<feature type="domain" description="Transposase for insertion sequence element IS21-like C-terminal" evidence="1">
    <location>
        <begin position="73"/>
        <end position="136"/>
    </location>
</feature>
<reference evidence="2 3" key="1">
    <citation type="submission" date="2016-02" db="EMBL/GenBank/DDBJ databases">
        <authorList>
            <person name="Wen L."/>
            <person name="He K."/>
            <person name="Yang H."/>
        </authorList>
    </citation>
    <scope>NUCLEOTIDE SEQUENCE [LARGE SCALE GENOMIC DNA]</scope>
    <source>
        <strain evidence="2">ShG14-8</strain>
    </source>
</reference>
<dbReference type="Pfam" id="PF22483">
    <property type="entry name" value="Mu-transpos_C_2"/>
    <property type="match status" value="1"/>
</dbReference>
<dbReference type="AlphaFoldDB" id="A0A139BSB6"/>
<dbReference type="PATRIC" id="fig|1796491.3.peg.2192"/>
<name>A0A139BSB6_9PROT</name>
<accession>A0A139BSB6</accession>
<dbReference type="PANTHER" id="PTHR35004:SF8">
    <property type="entry name" value="TRANSPOSASE RV3428C-RELATED"/>
    <property type="match status" value="1"/>
</dbReference>
<dbReference type="EMBL" id="LSLI01000052">
    <property type="protein sequence ID" value="KXS31880.1"/>
    <property type="molecule type" value="Genomic_DNA"/>
</dbReference>
<dbReference type="PANTHER" id="PTHR35004">
    <property type="entry name" value="TRANSPOSASE RV3428C-RELATED"/>
    <property type="match status" value="1"/>
</dbReference>
<sequence length="264" mass="30555">MTHEKAMVELGVLLVQRWITARLRRHTFFSLHELNRLIAQLLQGLNNRPFQKNKTETRRSQFDSLDRPAMKPLPAQPYEYAEWLKARVNIDYHVEVDQHYYSVPFQLAKIQLDVRLTGSVVEVLHKGQRVASHARSPLLYKHTTLPAHMPKSHQKHLEWTPQRLLNWGERIGPATCSIIRRLLEDKPHPEMGYRSCLGVFSLARRYGEDRLDAACARALTIGSPKRKTIQSILEAGLDRHAELFPAEATPLPTHENVRGPDYYH</sequence>
<protein>
    <recommendedName>
        <fullName evidence="1">Transposase for insertion sequence element IS21-like C-terminal domain-containing protein</fullName>
    </recommendedName>
</protein>
<gene>
    <name evidence="2" type="ORF">AWT59_2012</name>
</gene>
<evidence type="ECO:0000259" key="1">
    <source>
        <dbReference type="Pfam" id="PF22483"/>
    </source>
</evidence>
<proteinExistence type="predicted"/>
<dbReference type="InterPro" id="IPR054353">
    <property type="entry name" value="IstA-like_C"/>
</dbReference>
<comment type="caution">
    <text evidence="2">The sequence shown here is derived from an EMBL/GenBank/DDBJ whole genome shotgun (WGS) entry which is preliminary data.</text>
</comment>
<dbReference type="Proteomes" id="UP000070578">
    <property type="component" value="Unassembled WGS sequence"/>
</dbReference>